<feature type="signal peptide" evidence="1">
    <location>
        <begin position="1"/>
        <end position="32"/>
    </location>
</feature>
<organism evidence="2">
    <name type="scientific">Roseihalotalea indica</name>
    <dbReference type="NCBI Taxonomy" id="2867963"/>
    <lineage>
        <taxon>Bacteria</taxon>
        <taxon>Pseudomonadati</taxon>
        <taxon>Bacteroidota</taxon>
        <taxon>Cytophagia</taxon>
        <taxon>Cytophagales</taxon>
        <taxon>Catalimonadaceae</taxon>
        <taxon>Roseihalotalea</taxon>
    </lineage>
</organism>
<name>A0AA49GMV3_9BACT</name>
<accession>A0AA49GMV3</accession>
<feature type="chain" id="PRO_5041411091" description="Outer membrane protein beta-barrel domain-containing protein" evidence="1">
    <location>
        <begin position="33"/>
        <end position="190"/>
    </location>
</feature>
<evidence type="ECO:0008006" key="3">
    <source>
        <dbReference type="Google" id="ProtNLM"/>
    </source>
</evidence>
<proteinExistence type="predicted"/>
<evidence type="ECO:0000313" key="2">
    <source>
        <dbReference type="EMBL" id="WKN37108.1"/>
    </source>
</evidence>
<dbReference type="EMBL" id="CP120682">
    <property type="protein sequence ID" value="WKN37108.1"/>
    <property type="molecule type" value="Genomic_DNA"/>
</dbReference>
<protein>
    <recommendedName>
        <fullName evidence="3">Outer membrane protein beta-barrel domain-containing protein</fullName>
    </recommendedName>
</protein>
<dbReference type="AlphaFoldDB" id="A0AA49GMV3"/>
<gene>
    <name evidence="2" type="ORF">K4G66_00080</name>
</gene>
<keyword evidence="1" id="KW-0732">Signal</keyword>
<sequence>MCLKNNKPLLFSIAKALLVIIGMAYTATPGFAQEESSEYSEKPAFWERLSPGGNFSLQFGTITYIDISPSVGYRFTDRFTAGPGFTYRYLKYRGYEGSSIYGPRFFARHILAKQFFVQAEYESLNVEFLTNDPREPFVREWVPGLFIGGGVYQPIGERAGFMIAALYNLSYDSLRSPYNSPWVFNVGFTF</sequence>
<reference evidence="2" key="1">
    <citation type="journal article" date="2023" name="Comput. Struct. Biotechnol. J.">
        <title>Discovery of a novel marine Bacteroidetes with a rich repertoire of carbohydrate-active enzymes.</title>
        <authorList>
            <person name="Chen B."/>
            <person name="Liu G."/>
            <person name="Chen Q."/>
            <person name="Wang H."/>
            <person name="Liu L."/>
            <person name="Tang K."/>
        </authorList>
    </citation>
    <scope>NUCLEOTIDE SEQUENCE</scope>
    <source>
        <strain evidence="2">TK19036</strain>
    </source>
</reference>
<reference evidence="2" key="2">
    <citation type="journal article" date="2024" name="Antonie Van Leeuwenhoek">
        <title>Roseihalotalea indica gen. nov., sp. nov., a halophilic Bacteroidetes from mesopelagic Southwest Indian Ocean with higher carbohydrate metabolic potential.</title>
        <authorList>
            <person name="Chen B."/>
            <person name="Zhang M."/>
            <person name="Lin D."/>
            <person name="Ye J."/>
            <person name="Tang K."/>
        </authorList>
    </citation>
    <scope>NUCLEOTIDE SEQUENCE</scope>
    <source>
        <strain evidence="2">TK19036</strain>
    </source>
</reference>
<evidence type="ECO:0000256" key="1">
    <source>
        <dbReference type="SAM" id="SignalP"/>
    </source>
</evidence>